<evidence type="ECO:0000256" key="7">
    <source>
        <dbReference type="SAM" id="Phobius"/>
    </source>
</evidence>
<feature type="transmembrane region" description="Helical" evidence="7">
    <location>
        <begin position="535"/>
        <end position="560"/>
    </location>
</feature>
<reference evidence="8 9" key="1">
    <citation type="journal article" date="2016" name="Sci. Rep.">
        <title>The genome sequence of the outbreeding globe artichoke constructed de novo incorporating a phase-aware low-pass sequencing strategy of F1 progeny.</title>
        <authorList>
            <person name="Scaglione D."/>
            <person name="Reyes-Chin-Wo S."/>
            <person name="Acquadro A."/>
            <person name="Froenicke L."/>
            <person name="Portis E."/>
            <person name="Beitel C."/>
            <person name="Tirone M."/>
            <person name="Mauro R."/>
            <person name="Lo Monaco A."/>
            <person name="Mauromicale G."/>
            <person name="Faccioli P."/>
            <person name="Cattivelli L."/>
            <person name="Rieseberg L."/>
            <person name="Michelmore R."/>
            <person name="Lanteri S."/>
        </authorList>
    </citation>
    <scope>NUCLEOTIDE SEQUENCE [LARGE SCALE GENOMIC DNA]</scope>
    <source>
        <strain evidence="8">2C</strain>
    </source>
</reference>
<dbReference type="SUPFAM" id="SSF103473">
    <property type="entry name" value="MFS general substrate transporter"/>
    <property type="match status" value="1"/>
</dbReference>
<dbReference type="Pfam" id="PF00854">
    <property type="entry name" value="PTR2"/>
    <property type="match status" value="1"/>
</dbReference>
<sequence length="640" mass="71984">MFKGYEHTVDNLSSIQINFRGIPGAITCDDPWLKMALELEEKNRVEIRVDAKEMKWVCDSSLDHKGRVPLRSSTGTWKAAFFIIAIEFSERLSYFAIATNLITYLTEVMHEDLTTAAKNVNRWAGVTTIMPLLGGFLADAYVGRFFMILLSSSIYLMGLGILTMSQFVPSLKPCGVRRCIHPRRVHELIFFIGIYLISLGTGGHKPSLESFGADQFDDDNLEERKGKMSFFNWWNAALCGGLVLGVTVVAYVQDNFNWGFANLILTVTMVITTIIFTLGKPFYRYHVPQGSPLTPILQVLVAAMMKRKLTYPSSPDLLHEAPSTRRRLLCHTNKLRFLDKACIIEDNDMSEGKKRSPWKLSTVTDVEEAKLIVNMVPIWLTSLQFGVCIAQSATFFLKQSSTMNRMMGKNFEIPPASIHALSAIGMLLCVICYEKIITPTLRRITGNERAIPILQRVGIGMIISILGMVIAAVVEKQRLIVAGKEKGGKARFLSMSVFWLAPQYLILGIGDGFTLVGLQEYFYDQVPDSMRSLGIALYLSVIGVGSFLSSFMISVVDHVTGNIGTSWFGKDLNSSRLDKFYWLLAALNGFNFGIYVLLANRHSYKNLQRNIVFQYAQLQFKRRNLQDLLILPGIQQEEED</sequence>
<comment type="similarity">
    <text evidence="2">Belongs to the major facilitator superfamily. Proton-dependent oligopeptide transporter (POT/PTR) (TC 2.A.17) family.</text>
</comment>
<dbReference type="Proteomes" id="UP000243975">
    <property type="component" value="Unassembled WGS sequence"/>
</dbReference>
<dbReference type="InterPro" id="IPR000109">
    <property type="entry name" value="POT_fam"/>
</dbReference>
<evidence type="ECO:0000256" key="6">
    <source>
        <dbReference type="ARBA" id="ARBA00044504"/>
    </source>
</evidence>
<dbReference type="GO" id="GO:0016020">
    <property type="term" value="C:membrane"/>
    <property type="evidence" value="ECO:0007669"/>
    <property type="project" value="UniProtKB-SubCell"/>
</dbReference>
<feature type="transmembrane region" description="Helical" evidence="7">
    <location>
        <begin position="580"/>
        <end position="599"/>
    </location>
</feature>
<keyword evidence="3 7" id="KW-0812">Transmembrane</keyword>
<keyword evidence="5 7" id="KW-0472">Membrane</keyword>
<dbReference type="InterPro" id="IPR036259">
    <property type="entry name" value="MFS_trans_sf"/>
</dbReference>
<dbReference type="PANTHER" id="PTHR11654">
    <property type="entry name" value="OLIGOPEPTIDE TRANSPORTER-RELATED"/>
    <property type="match status" value="1"/>
</dbReference>
<feature type="transmembrane region" description="Helical" evidence="7">
    <location>
        <begin position="258"/>
        <end position="279"/>
    </location>
</feature>
<evidence type="ECO:0000313" key="8">
    <source>
        <dbReference type="EMBL" id="KVI09857.1"/>
    </source>
</evidence>
<dbReference type="EMBL" id="LEKV01001038">
    <property type="protein sequence ID" value="KVI09857.1"/>
    <property type="molecule type" value="Genomic_DNA"/>
</dbReference>
<organism evidence="8 9">
    <name type="scientific">Cynara cardunculus var. scolymus</name>
    <name type="common">Globe artichoke</name>
    <name type="synonym">Cynara scolymus</name>
    <dbReference type="NCBI Taxonomy" id="59895"/>
    <lineage>
        <taxon>Eukaryota</taxon>
        <taxon>Viridiplantae</taxon>
        <taxon>Streptophyta</taxon>
        <taxon>Embryophyta</taxon>
        <taxon>Tracheophyta</taxon>
        <taxon>Spermatophyta</taxon>
        <taxon>Magnoliopsida</taxon>
        <taxon>eudicotyledons</taxon>
        <taxon>Gunneridae</taxon>
        <taxon>Pentapetalae</taxon>
        <taxon>asterids</taxon>
        <taxon>campanulids</taxon>
        <taxon>Asterales</taxon>
        <taxon>Asteraceae</taxon>
        <taxon>Carduoideae</taxon>
        <taxon>Cardueae</taxon>
        <taxon>Carduinae</taxon>
        <taxon>Cynara</taxon>
    </lineage>
</organism>
<evidence type="ECO:0000256" key="5">
    <source>
        <dbReference type="ARBA" id="ARBA00023136"/>
    </source>
</evidence>
<feature type="transmembrane region" description="Helical" evidence="7">
    <location>
        <begin position="378"/>
        <end position="396"/>
    </location>
</feature>
<dbReference type="GO" id="GO:0071916">
    <property type="term" value="F:dipeptide transmembrane transporter activity"/>
    <property type="evidence" value="ECO:0007669"/>
    <property type="project" value="InterPro"/>
</dbReference>
<proteinExistence type="inferred from homology"/>
<keyword evidence="4 7" id="KW-1133">Transmembrane helix</keyword>
<feature type="transmembrane region" description="Helical" evidence="7">
    <location>
        <begin position="453"/>
        <end position="474"/>
    </location>
</feature>
<feature type="transmembrane region" description="Helical" evidence="7">
    <location>
        <begin position="233"/>
        <end position="252"/>
    </location>
</feature>
<dbReference type="InterPro" id="IPR044739">
    <property type="entry name" value="NRT1/PTR"/>
</dbReference>
<evidence type="ECO:0000256" key="3">
    <source>
        <dbReference type="ARBA" id="ARBA00022692"/>
    </source>
</evidence>
<dbReference type="AlphaFoldDB" id="A0A118K5Z8"/>
<feature type="transmembrane region" description="Helical" evidence="7">
    <location>
        <begin position="148"/>
        <end position="168"/>
    </location>
</feature>
<comment type="subcellular location">
    <subcellularLocation>
        <location evidence="1">Membrane</location>
        <topology evidence="1">Multi-pass membrane protein</topology>
    </subcellularLocation>
</comment>
<feature type="transmembrane region" description="Helical" evidence="7">
    <location>
        <begin position="504"/>
        <end position="523"/>
    </location>
</feature>
<comment type="similarity">
    <text evidence="6">Belongs to the major facilitator superfamily. Phosphate:H(+) symporter (TC 2.A.1.9) family.</text>
</comment>
<evidence type="ECO:0000313" key="9">
    <source>
        <dbReference type="Proteomes" id="UP000243975"/>
    </source>
</evidence>
<dbReference type="Gramene" id="KVI09857">
    <property type="protein sequence ID" value="KVI09857"/>
    <property type="gene ID" value="Ccrd_011740"/>
</dbReference>
<name>A0A118K5Z8_CYNCS</name>
<feature type="transmembrane region" description="Helical" evidence="7">
    <location>
        <begin position="416"/>
        <end position="433"/>
    </location>
</feature>
<evidence type="ECO:0000256" key="2">
    <source>
        <dbReference type="ARBA" id="ARBA00005982"/>
    </source>
</evidence>
<protein>
    <submittedName>
        <fullName evidence="8">Major facilitator superfamily domain, general substrate transporter</fullName>
    </submittedName>
</protein>
<dbReference type="OMA" id="CHTEKCH"/>
<dbReference type="CDD" id="cd17417">
    <property type="entry name" value="MFS_NPF5"/>
    <property type="match status" value="1"/>
</dbReference>
<evidence type="ECO:0000256" key="1">
    <source>
        <dbReference type="ARBA" id="ARBA00004141"/>
    </source>
</evidence>
<dbReference type="GO" id="GO:0042937">
    <property type="term" value="F:tripeptide transmembrane transporter activity"/>
    <property type="evidence" value="ECO:0007669"/>
    <property type="project" value="InterPro"/>
</dbReference>
<dbReference type="Gene3D" id="1.20.1250.20">
    <property type="entry name" value="MFS general substrate transporter like domains"/>
    <property type="match status" value="1"/>
</dbReference>
<evidence type="ECO:0000256" key="4">
    <source>
        <dbReference type="ARBA" id="ARBA00022989"/>
    </source>
</evidence>
<comment type="caution">
    <text evidence="8">The sequence shown here is derived from an EMBL/GenBank/DDBJ whole genome shotgun (WGS) entry which is preliminary data.</text>
</comment>
<keyword evidence="9" id="KW-1185">Reference proteome</keyword>
<gene>
    <name evidence="8" type="ORF">Ccrd_011740</name>
</gene>
<accession>A0A118K5Z8</accession>